<dbReference type="Proteomes" id="UP001302978">
    <property type="component" value="Chromosome"/>
</dbReference>
<name>A0AA96VC60_9EURY</name>
<dbReference type="KEGG" id="mehf:MmiHf6_15420"/>
<dbReference type="AlphaFoldDB" id="A0AA96VC60"/>
<evidence type="ECO:0000313" key="2">
    <source>
        <dbReference type="Proteomes" id="UP001302978"/>
    </source>
</evidence>
<protein>
    <submittedName>
        <fullName evidence="1">Uncharacterized protein</fullName>
    </submittedName>
</protein>
<evidence type="ECO:0000313" key="1">
    <source>
        <dbReference type="EMBL" id="WNY24212.1"/>
    </source>
</evidence>
<accession>A0AA96VC60</accession>
<keyword evidence="2" id="KW-1185">Reference proteome</keyword>
<gene>
    <name evidence="1" type="ORF">MmiHf6_15420</name>
</gene>
<sequence>MTFIFLVAVMHDRHRLQANFISVRNMKQKTILFMVLAAFTLTAAFSGCLGNGNDNHIDRDEADIRSVTLTTNGSEVIATVVTELDFDEKIDTANVTVRKVSDTIFITILSFEHITDTGSNSNIVEVKLGNISEFNDGNTYSLVVNNENDRDDRLEFKFENNTLLVFKEAFVRSVTFETDGNNLIAVAEISGIGANDSVDEENITKTRFDLENEMDIYVPLRTEPDTPGNETVYERIVIGQLDQLSDGRYFVEINDRDGYFTIQSGALKS</sequence>
<organism evidence="1 2">
    <name type="scientific">Methanimicrococcus hongohii</name>
    <dbReference type="NCBI Taxonomy" id="3028295"/>
    <lineage>
        <taxon>Archaea</taxon>
        <taxon>Methanobacteriati</taxon>
        <taxon>Methanobacteriota</taxon>
        <taxon>Stenosarchaea group</taxon>
        <taxon>Methanomicrobia</taxon>
        <taxon>Methanosarcinales</taxon>
        <taxon>Methanosarcinaceae</taxon>
        <taxon>Methanimicrococcus</taxon>
    </lineage>
</organism>
<reference evidence="1 2" key="1">
    <citation type="submission" date="2023-07" db="EMBL/GenBank/DDBJ databases">
        <title>Closed genoem sequence of Methanomicrococcus sp. Hf6.</title>
        <authorList>
            <person name="Poehlein A."/>
            <person name="Protasov E."/>
            <person name="Platt K."/>
            <person name="Reeh H."/>
            <person name="Daniel R."/>
            <person name="Brune A."/>
        </authorList>
    </citation>
    <scope>NUCLEOTIDE SEQUENCE [LARGE SCALE GENOMIC DNA]</scope>
    <source>
        <strain evidence="1 2">Hf6</strain>
    </source>
</reference>
<proteinExistence type="predicted"/>
<dbReference type="EMBL" id="CP131059">
    <property type="protein sequence ID" value="WNY24212.1"/>
    <property type="molecule type" value="Genomic_DNA"/>
</dbReference>